<gene>
    <name evidence="2" type="ORF">BDV95DRAFT_605454</name>
</gene>
<accession>A0A7C8MML3</accession>
<feature type="compositionally biased region" description="Polar residues" evidence="1">
    <location>
        <begin position="47"/>
        <end position="61"/>
    </location>
</feature>
<evidence type="ECO:0000256" key="1">
    <source>
        <dbReference type="SAM" id="MobiDB-lite"/>
    </source>
</evidence>
<dbReference type="Proteomes" id="UP000481861">
    <property type="component" value="Unassembled WGS sequence"/>
</dbReference>
<feature type="compositionally biased region" description="Polar residues" evidence="1">
    <location>
        <begin position="23"/>
        <end position="33"/>
    </location>
</feature>
<dbReference type="AlphaFoldDB" id="A0A7C8MML3"/>
<dbReference type="OrthoDB" id="3796155at2759"/>
<dbReference type="EMBL" id="JAADJZ010000008">
    <property type="protein sequence ID" value="KAF2872864.1"/>
    <property type="molecule type" value="Genomic_DNA"/>
</dbReference>
<protein>
    <submittedName>
        <fullName evidence="2">Uncharacterized protein</fullName>
    </submittedName>
</protein>
<reference evidence="2 3" key="1">
    <citation type="submission" date="2020-01" db="EMBL/GenBank/DDBJ databases">
        <authorList>
            <consortium name="DOE Joint Genome Institute"/>
            <person name="Haridas S."/>
            <person name="Albert R."/>
            <person name="Binder M."/>
            <person name="Bloem J."/>
            <person name="Labutti K."/>
            <person name="Salamov A."/>
            <person name="Andreopoulos B."/>
            <person name="Baker S.E."/>
            <person name="Barry K."/>
            <person name="Bills G."/>
            <person name="Bluhm B.H."/>
            <person name="Cannon C."/>
            <person name="Castanera R."/>
            <person name="Culley D.E."/>
            <person name="Daum C."/>
            <person name="Ezra D."/>
            <person name="Gonzalez J.B."/>
            <person name="Henrissat B."/>
            <person name="Kuo A."/>
            <person name="Liang C."/>
            <person name="Lipzen A."/>
            <person name="Lutzoni F."/>
            <person name="Magnuson J."/>
            <person name="Mondo S."/>
            <person name="Nolan M."/>
            <person name="Ohm R."/>
            <person name="Pangilinan J."/>
            <person name="Park H.-J.H."/>
            <person name="Ramirez L."/>
            <person name="Alfaro M."/>
            <person name="Sun H."/>
            <person name="Tritt A."/>
            <person name="Yoshinaga Y."/>
            <person name="Zwiers L.-H.L."/>
            <person name="Turgeon B.G."/>
            <person name="Goodwin S.B."/>
            <person name="Spatafora J.W."/>
            <person name="Crous P.W."/>
            <person name="Grigoriev I.V."/>
        </authorList>
    </citation>
    <scope>NUCLEOTIDE SEQUENCE [LARGE SCALE GENOMIC DNA]</scope>
    <source>
        <strain evidence="2 3">CBS 611.86</strain>
    </source>
</reference>
<sequence>MPQDASTNIQDKTTSAAKHPLQRPSTPMTSTSHADGPASRGDLSFAVGQTTRKVTQFNPLLTPSPLLDPKLLERKRKAAETR</sequence>
<comment type="caution">
    <text evidence="2">The sequence shown here is derived from an EMBL/GenBank/DDBJ whole genome shotgun (WGS) entry which is preliminary data.</text>
</comment>
<organism evidence="2 3">
    <name type="scientific">Massariosphaeria phaeospora</name>
    <dbReference type="NCBI Taxonomy" id="100035"/>
    <lineage>
        <taxon>Eukaryota</taxon>
        <taxon>Fungi</taxon>
        <taxon>Dikarya</taxon>
        <taxon>Ascomycota</taxon>
        <taxon>Pezizomycotina</taxon>
        <taxon>Dothideomycetes</taxon>
        <taxon>Pleosporomycetidae</taxon>
        <taxon>Pleosporales</taxon>
        <taxon>Pleosporales incertae sedis</taxon>
        <taxon>Massariosphaeria</taxon>
    </lineage>
</organism>
<proteinExistence type="predicted"/>
<feature type="region of interest" description="Disordered" evidence="1">
    <location>
        <begin position="1"/>
        <end position="82"/>
    </location>
</feature>
<evidence type="ECO:0000313" key="3">
    <source>
        <dbReference type="Proteomes" id="UP000481861"/>
    </source>
</evidence>
<name>A0A7C8MML3_9PLEO</name>
<feature type="compositionally biased region" description="Polar residues" evidence="1">
    <location>
        <begin position="1"/>
        <end position="16"/>
    </location>
</feature>
<keyword evidence="3" id="KW-1185">Reference proteome</keyword>
<feature type="compositionally biased region" description="Basic residues" evidence="1">
    <location>
        <begin position="73"/>
        <end position="82"/>
    </location>
</feature>
<evidence type="ECO:0000313" key="2">
    <source>
        <dbReference type="EMBL" id="KAF2872864.1"/>
    </source>
</evidence>